<dbReference type="GeneID" id="54999392"/>
<dbReference type="Proteomes" id="UP000263435">
    <property type="component" value="Segment"/>
</dbReference>
<name>A0A385E741_9CAUD</name>
<proteinExistence type="predicted"/>
<dbReference type="KEGG" id="vg:54999392"/>
<organism evidence="1 2">
    <name type="scientific">Vibrio phage vB_VpS_PG07</name>
    <dbReference type="NCBI Taxonomy" id="2301664"/>
    <lineage>
        <taxon>Viruses</taxon>
        <taxon>Duplodnaviria</taxon>
        <taxon>Heunggongvirae</taxon>
        <taxon>Uroviricota</taxon>
        <taxon>Caudoviricetes</taxon>
        <taxon>Demerecviridae</taxon>
        <taxon>Pogseptimavirus</taxon>
        <taxon>Pogseptimavirus PG07</taxon>
    </lineage>
</organism>
<reference evidence="1 2" key="1">
    <citation type="submission" date="2018-07" db="EMBL/GenBank/DDBJ databases">
        <title>Sequencing of PG07.</title>
        <authorList>
            <person name="Ding T."/>
        </authorList>
    </citation>
    <scope>NUCLEOTIDE SEQUENCE [LARGE SCALE GENOMIC DNA]</scope>
</reference>
<protein>
    <submittedName>
        <fullName evidence="1">SDR family NAD(P)-dependent oxidoreductase</fullName>
    </submittedName>
</protein>
<accession>A0A385E741</accession>
<keyword evidence="2" id="KW-1185">Reference proteome</keyword>
<evidence type="ECO:0000313" key="2">
    <source>
        <dbReference type="Proteomes" id="UP000263435"/>
    </source>
</evidence>
<evidence type="ECO:0000313" key="1">
    <source>
        <dbReference type="EMBL" id="AXQ66667.1"/>
    </source>
</evidence>
<dbReference type="EMBL" id="MH645904">
    <property type="protein sequence ID" value="AXQ66667.1"/>
    <property type="molecule type" value="Genomic_DNA"/>
</dbReference>
<sequence>MITIKAGGSEIDVIKDLTTEVEQSLLPFGVTRITARNPAFSTFMVEYGKLLVDKVASGEFDALAPEVAAYHYVKYCLAAGITVEVTRG</sequence>
<dbReference type="RefSeq" id="YP_009808489.1">
    <property type="nucleotide sequence ID" value="NC_048041.1"/>
</dbReference>